<sequence>MKLLSCATGGVLAAAVVVFVLPSGGQADPAAGQGARVSYGLSTSPEEMLPAVVSEEQPARVVSTVLDADGRPVITVAEATDRDSAIALVTSAQQVEGTVSVEMDAPVYALGSDPYRPQQWDFAKMRVSDAWTRSTGTGVTVAVIDTGVDANHPDLRGTVLPGYDATVRKAGVSRDGNGHGTHVAGTIAALTGNDVGISAVAPDARILPVKVLSDSGSGNMSDTATGIVWAADNGAQVINMSLGGTTRVTAVSTAIAYARSRGVTVVAAAGNERAAGSPASYPGADAGVIAVAATDAADKVAPYSNAGSYVDVAAPGSSILSTYPTALGAQYRSLSGTSMAAPHVAAAAALLKSTQPKLTPDQIEAALESSAVDLGPKGFDNDYGYGRVDAAAALGVVTPPAGPSPSPSSAKPKLNPLITTNVTSREVAWGSSTSTTFTVRVGGVPWANKPVRLCTDDVCTDVKTTGSGTVPVTRTATVGVKLSVKMAETDTTQAATSPVAVWTVRVKAGASVSRGVMTVTIAGAAGQPVQVQQLTADRQWETAGTYDAVPKTTITGLKSGQRYRVVVQDGAGLLGATSNTVNG</sequence>
<organism evidence="11 12">
    <name type="scientific">Actinoplanes couchii</name>
    <dbReference type="NCBI Taxonomy" id="403638"/>
    <lineage>
        <taxon>Bacteria</taxon>
        <taxon>Bacillati</taxon>
        <taxon>Actinomycetota</taxon>
        <taxon>Actinomycetes</taxon>
        <taxon>Micromonosporales</taxon>
        <taxon>Micromonosporaceae</taxon>
        <taxon>Actinoplanes</taxon>
    </lineage>
</organism>
<keyword evidence="5 7" id="KW-0378">Hydrolase</keyword>
<dbReference type="InterPro" id="IPR023828">
    <property type="entry name" value="Peptidase_S8_Ser-AS"/>
</dbReference>
<evidence type="ECO:0000313" key="11">
    <source>
        <dbReference type="EMBL" id="GID53528.1"/>
    </source>
</evidence>
<accession>A0ABQ3X4V0</accession>
<dbReference type="PROSITE" id="PS00136">
    <property type="entry name" value="SUBTILASE_ASP"/>
    <property type="match status" value="1"/>
</dbReference>
<evidence type="ECO:0000256" key="7">
    <source>
        <dbReference type="PROSITE-ProRule" id="PRU01240"/>
    </source>
</evidence>
<feature type="chain" id="PRO_5046303538" description="Peptidase S8/S53 domain-containing protein" evidence="9">
    <location>
        <begin position="28"/>
        <end position="583"/>
    </location>
</feature>
<evidence type="ECO:0000256" key="2">
    <source>
        <dbReference type="ARBA" id="ARBA00011073"/>
    </source>
</evidence>
<keyword evidence="3" id="KW-0964">Secreted</keyword>
<dbReference type="PRINTS" id="PR00723">
    <property type="entry name" value="SUBTILISIN"/>
</dbReference>
<feature type="active site" description="Charge relay system" evidence="7">
    <location>
        <position position="338"/>
    </location>
</feature>
<keyword evidence="6 7" id="KW-0720">Serine protease</keyword>
<evidence type="ECO:0000256" key="5">
    <source>
        <dbReference type="ARBA" id="ARBA00022801"/>
    </source>
</evidence>
<dbReference type="SUPFAM" id="SSF52743">
    <property type="entry name" value="Subtilisin-like"/>
    <property type="match status" value="1"/>
</dbReference>
<evidence type="ECO:0000313" key="12">
    <source>
        <dbReference type="Proteomes" id="UP000612282"/>
    </source>
</evidence>
<dbReference type="Gene3D" id="3.40.50.200">
    <property type="entry name" value="Peptidase S8/S53 domain"/>
    <property type="match status" value="1"/>
</dbReference>
<dbReference type="InterPro" id="IPR023827">
    <property type="entry name" value="Peptidase_S8_Asp-AS"/>
</dbReference>
<evidence type="ECO:0000259" key="10">
    <source>
        <dbReference type="Pfam" id="PF00082"/>
    </source>
</evidence>
<comment type="subcellular location">
    <subcellularLocation>
        <location evidence="1">Secreted</location>
    </subcellularLocation>
</comment>
<reference evidence="11 12" key="1">
    <citation type="submission" date="2021-01" db="EMBL/GenBank/DDBJ databases">
        <title>Whole genome shotgun sequence of Actinoplanes couchii NBRC 106145.</title>
        <authorList>
            <person name="Komaki H."/>
            <person name="Tamura T."/>
        </authorList>
    </citation>
    <scope>NUCLEOTIDE SEQUENCE [LARGE SCALE GENOMIC DNA]</scope>
    <source>
        <strain evidence="11 12">NBRC 106145</strain>
    </source>
</reference>
<dbReference type="PANTHER" id="PTHR43806:SF11">
    <property type="entry name" value="CEREVISIN-RELATED"/>
    <property type="match status" value="1"/>
</dbReference>
<dbReference type="CDD" id="cd07484">
    <property type="entry name" value="Peptidases_S8_Thermitase_like"/>
    <property type="match status" value="1"/>
</dbReference>
<evidence type="ECO:0000256" key="1">
    <source>
        <dbReference type="ARBA" id="ARBA00004613"/>
    </source>
</evidence>
<feature type="domain" description="Peptidase S8/S53" evidence="10">
    <location>
        <begin position="136"/>
        <end position="386"/>
    </location>
</feature>
<feature type="signal peptide" evidence="9">
    <location>
        <begin position="1"/>
        <end position="27"/>
    </location>
</feature>
<protein>
    <recommendedName>
        <fullName evidence="10">Peptidase S8/S53 domain-containing protein</fullName>
    </recommendedName>
</protein>
<dbReference type="InterPro" id="IPR050131">
    <property type="entry name" value="Peptidase_S8_subtilisin-like"/>
</dbReference>
<evidence type="ECO:0000256" key="4">
    <source>
        <dbReference type="ARBA" id="ARBA00022670"/>
    </source>
</evidence>
<keyword evidence="12" id="KW-1185">Reference proteome</keyword>
<proteinExistence type="inferred from homology"/>
<dbReference type="PANTHER" id="PTHR43806">
    <property type="entry name" value="PEPTIDASE S8"/>
    <property type="match status" value="1"/>
</dbReference>
<comment type="similarity">
    <text evidence="2 7 8">Belongs to the peptidase S8 family.</text>
</comment>
<evidence type="ECO:0000256" key="9">
    <source>
        <dbReference type="SAM" id="SignalP"/>
    </source>
</evidence>
<feature type="active site" description="Charge relay system" evidence="7">
    <location>
        <position position="145"/>
    </location>
</feature>
<dbReference type="RefSeq" id="WP_203794437.1">
    <property type="nucleotide sequence ID" value="NZ_BAAAQE010000024.1"/>
</dbReference>
<keyword evidence="9" id="KW-0732">Signal</keyword>
<dbReference type="EMBL" id="BOMG01000032">
    <property type="protein sequence ID" value="GID53528.1"/>
    <property type="molecule type" value="Genomic_DNA"/>
</dbReference>
<evidence type="ECO:0000256" key="6">
    <source>
        <dbReference type="ARBA" id="ARBA00022825"/>
    </source>
</evidence>
<comment type="caution">
    <text evidence="11">The sequence shown here is derived from an EMBL/GenBank/DDBJ whole genome shotgun (WGS) entry which is preliminary data.</text>
</comment>
<gene>
    <name evidence="11" type="ORF">Aco03nite_019320</name>
</gene>
<feature type="active site" description="Charge relay system" evidence="7">
    <location>
        <position position="179"/>
    </location>
</feature>
<keyword evidence="4 7" id="KW-0645">Protease</keyword>
<dbReference type="InterPro" id="IPR015500">
    <property type="entry name" value="Peptidase_S8_subtilisin-rel"/>
</dbReference>
<name>A0ABQ3X4V0_9ACTN</name>
<dbReference type="PROSITE" id="PS00137">
    <property type="entry name" value="SUBTILASE_HIS"/>
    <property type="match status" value="1"/>
</dbReference>
<dbReference type="PROSITE" id="PS51892">
    <property type="entry name" value="SUBTILASE"/>
    <property type="match status" value="1"/>
</dbReference>
<dbReference type="PROSITE" id="PS00138">
    <property type="entry name" value="SUBTILASE_SER"/>
    <property type="match status" value="1"/>
</dbReference>
<dbReference type="Pfam" id="PF00082">
    <property type="entry name" value="Peptidase_S8"/>
    <property type="match status" value="1"/>
</dbReference>
<dbReference type="InterPro" id="IPR036852">
    <property type="entry name" value="Peptidase_S8/S53_dom_sf"/>
</dbReference>
<dbReference type="InterPro" id="IPR022398">
    <property type="entry name" value="Peptidase_S8_His-AS"/>
</dbReference>
<evidence type="ECO:0000256" key="8">
    <source>
        <dbReference type="RuleBase" id="RU003355"/>
    </source>
</evidence>
<dbReference type="InterPro" id="IPR034084">
    <property type="entry name" value="Thermitase-like_dom"/>
</dbReference>
<dbReference type="Proteomes" id="UP000612282">
    <property type="component" value="Unassembled WGS sequence"/>
</dbReference>
<evidence type="ECO:0000256" key="3">
    <source>
        <dbReference type="ARBA" id="ARBA00022525"/>
    </source>
</evidence>
<dbReference type="InterPro" id="IPR000209">
    <property type="entry name" value="Peptidase_S8/S53_dom"/>
</dbReference>